<keyword evidence="2" id="KW-1185">Reference proteome</keyword>
<gene>
    <name evidence="1" type="primary">SDR1</name>
    <name evidence="1" type="ORF">SNAT2548_LOCUS12641</name>
</gene>
<name>A0A812LZE1_9DINO</name>
<dbReference type="PANTHER" id="PTHR42254:SF1">
    <property type="entry name" value="CALCINEURIN-LIKE PHOSPHOESTERASE DOMAIN-CONTAINING PROTEIN"/>
    <property type="match status" value="1"/>
</dbReference>
<sequence length="352" mass="38077">MDPFSACLAAGRIPAVAFSRRCVATCSNEAAVFRRLSNGQESLWAAAVLPQQVVQVPLRLLQLPGLRWPVNVSGGFLTLAAELRKVCSSLNAEVLQLTFPAIAIVTKLAITAWQERSVSKSVGSQRCQGQNNANQEFVRAKTNLSDNPRGRSVDAFESRRVELSRRGEGAEDDDVVRSFVREASPGGLLFEYLSLAHLAVCLGPVLFVHGGLPRSDTTWRPGWLPPRGEVVPELHSWLQGLEAFKNQALDEVRNPPAALPKEAWSMVGGYDAAQPASALLQYMMRDMPDGTRQPSIIYNGFLGVLKGTTTSPCASMTRAAAGCVTGASDSWRLGICPMATPRWCSTARTSPL</sequence>
<dbReference type="Proteomes" id="UP000604046">
    <property type="component" value="Unassembled WGS sequence"/>
</dbReference>
<dbReference type="EMBL" id="CAJNDS010001225">
    <property type="protein sequence ID" value="CAE7252689.1"/>
    <property type="molecule type" value="Genomic_DNA"/>
</dbReference>
<reference evidence="1" key="1">
    <citation type="submission" date="2021-02" db="EMBL/GenBank/DDBJ databases">
        <authorList>
            <person name="Dougan E. K."/>
            <person name="Rhodes N."/>
            <person name="Thang M."/>
            <person name="Chan C."/>
        </authorList>
    </citation>
    <scope>NUCLEOTIDE SEQUENCE</scope>
</reference>
<protein>
    <submittedName>
        <fullName evidence="1">SDR1 protein</fullName>
    </submittedName>
</protein>
<evidence type="ECO:0000313" key="1">
    <source>
        <dbReference type="EMBL" id="CAE7252689.1"/>
    </source>
</evidence>
<evidence type="ECO:0000313" key="2">
    <source>
        <dbReference type="Proteomes" id="UP000604046"/>
    </source>
</evidence>
<dbReference type="AlphaFoldDB" id="A0A812LZE1"/>
<dbReference type="PANTHER" id="PTHR42254">
    <property type="entry name" value="METALLOPHOS DOMAIN-CONTAINING PROTEIN"/>
    <property type="match status" value="1"/>
</dbReference>
<organism evidence="1 2">
    <name type="scientific">Symbiodinium natans</name>
    <dbReference type="NCBI Taxonomy" id="878477"/>
    <lineage>
        <taxon>Eukaryota</taxon>
        <taxon>Sar</taxon>
        <taxon>Alveolata</taxon>
        <taxon>Dinophyceae</taxon>
        <taxon>Suessiales</taxon>
        <taxon>Symbiodiniaceae</taxon>
        <taxon>Symbiodinium</taxon>
    </lineage>
</organism>
<accession>A0A812LZE1</accession>
<proteinExistence type="predicted"/>
<comment type="caution">
    <text evidence="1">The sequence shown here is derived from an EMBL/GenBank/DDBJ whole genome shotgun (WGS) entry which is preliminary data.</text>
</comment>
<dbReference type="OrthoDB" id="426586at2759"/>